<dbReference type="Proteomes" id="UP001066276">
    <property type="component" value="Chromosome 6"/>
</dbReference>
<gene>
    <name evidence="1" type="ORF">NDU88_007450</name>
</gene>
<evidence type="ECO:0000313" key="2">
    <source>
        <dbReference type="Proteomes" id="UP001066276"/>
    </source>
</evidence>
<protein>
    <submittedName>
        <fullName evidence="1">Uncharacterized protein</fullName>
    </submittedName>
</protein>
<sequence>MFQTRVTVGRDVAPCNRGQEKLWAQLPAHMAHIQVAARLVLQSVWPRMSASKCKVAQDQEGQPSVPGVEAGWPKAARWQWHLKLTHGPCCCRASEVTFGRPLPHDVIGLTPKLRSPTALLHANTPINAKVLPLVRKDGRQDEFQLA</sequence>
<dbReference type="EMBL" id="JANPWB010000010">
    <property type="protein sequence ID" value="KAJ1141115.1"/>
    <property type="molecule type" value="Genomic_DNA"/>
</dbReference>
<name>A0AAV7QPW3_PLEWA</name>
<keyword evidence="2" id="KW-1185">Reference proteome</keyword>
<proteinExistence type="predicted"/>
<organism evidence="1 2">
    <name type="scientific">Pleurodeles waltl</name>
    <name type="common">Iberian ribbed newt</name>
    <dbReference type="NCBI Taxonomy" id="8319"/>
    <lineage>
        <taxon>Eukaryota</taxon>
        <taxon>Metazoa</taxon>
        <taxon>Chordata</taxon>
        <taxon>Craniata</taxon>
        <taxon>Vertebrata</taxon>
        <taxon>Euteleostomi</taxon>
        <taxon>Amphibia</taxon>
        <taxon>Batrachia</taxon>
        <taxon>Caudata</taxon>
        <taxon>Salamandroidea</taxon>
        <taxon>Salamandridae</taxon>
        <taxon>Pleurodelinae</taxon>
        <taxon>Pleurodeles</taxon>
    </lineage>
</organism>
<accession>A0AAV7QPW3</accession>
<dbReference type="AlphaFoldDB" id="A0AAV7QPW3"/>
<reference evidence="1" key="1">
    <citation type="journal article" date="2022" name="bioRxiv">
        <title>Sequencing and chromosome-scale assembly of the giantPleurodeles waltlgenome.</title>
        <authorList>
            <person name="Brown T."/>
            <person name="Elewa A."/>
            <person name="Iarovenko S."/>
            <person name="Subramanian E."/>
            <person name="Araus A.J."/>
            <person name="Petzold A."/>
            <person name="Susuki M."/>
            <person name="Suzuki K.-i.T."/>
            <person name="Hayashi T."/>
            <person name="Toyoda A."/>
            <person name="Oliveira C."/>
            <person name="Osipova E."/>
            <person name="Leigh N.D."/>
            <person name="Simon A."/>
            <person name="Yun M.H."/>
        </authorList>
    </citation>
    <scope>NUCLEOTIDE SEQUENCE</scope>
    <source>
        <strain evidence="1">20211129_DDA</strain>
        <tissue evidence="1">Liver</tissue>
    </source>
</reference>
<comment type="caution">
    <text evidence="1">The sequence shown here is derived from an EMBL/GenBank/DDBJ whole genome shotgun (WGS) entry which is preliminary data.</text>
</comment>
<evidence type="ECO:0000313" key="1">
    <source>
        <dbReference type="EMBL" id="KAJ1141115.1"/>
    </source>
</evidence>